<dbReference type="InterPro" id="IPR036249">
    <property type="entry name" value="Thioredoxin-like_sf"/>
</dbReference>
<evidence type="ECO:0000256" key="4">
    <source>
        <dbReference type="ARBA" id="ARBA00012452"/>
    </source>
</evidence>
<keyword evidence="5" id="KW-0808">Transferase</keyword>
<evidence type="ECO:0000313" key="8">
    <source>
        <dbReference type="EMBL" id="TPP56382.1"/>
    </source>
</evidence>
<protein>
    <recommendedName>
        <fullName evidence="4">glutathione transferase</fullName>
        <ecNumber evidence="4">2.5.1.18</ecNumber>
    </recommendedName>
</protein>
<dbReference type="InterPro" id="IPR004046">
    <property type="entry name" value="GST_C"/>
</dbReference>
<gene>
    <name evidence="8" type="ORF">FGIG_08129</name>
</gene>
<evidence type="ECO:0000256" key="1">
    <source>
        <dbReference type="ARBA" id="ARBA00002446"/>
    </source>
</evidence>
<comment type="function">
    <text evidence="2">Conjugation of reduced glutathione to a wide number of exogenous and endogenous hydrophobic electrophiles.</text>
</comment>
<comment type="catalytic activity">
    <reaction evidence="6">
        <text>RX + glutathione = an S-substituted glutathione + a halide anion + H(+)</text>
        <dbReference type="Rhea" id="RHEA:16437"/>
        <dbReference type="ChEBI" id="CHEBI:15378"/>
        <dbReference type="ChEBI" id="CHEBI:16042"/>
        <dbReference type="ChEBI" id="CHEBI:17792"/>
        <dbReference type="ChEBI" id="CHEBI:57925"/>
        <dbReference type="ChEBI" id="CHEBI:90779"/>
        <dbReference type="EC" id="2.5.1.18"/>
    </reaction>
</comment>
<dbReference type="OrthoDB" id="414243at2759"/>
<dbReference type="PANTHER" id="PTHR11571">
    <property type="entry name" value="GLUTATHIONE S-TRANSFERASE"/>
    <property type="match status" value="1"/>
</dbReference>
<dbReference type="CDD" id="cd03192">
    <property type="entry name" value="GST_C_Sigma_like"/>
    <property type="match status" value="1"/>
</dbReference>
<sequence length="231" mass="26331">MHDVIMIRASDWHQMTDGSDVTGLKYKLTDYAICGQAEPVRMIFHTAGIDYEEQLIEKDNWCVIHQPPPAERMPVLCVTKPNGDTVVYKERMAISRWLAMQYNLMGTSSSEYYLVEQMLSLCLDLEGQIRLVLGSDGERQLDLMEKLLRKDTPKMLEIICKAISAPHGLLVTGNSVTLGDLFLLHTLDQLHCLDPSILRSDYPILTAHRNAVYDACPRLVQYREKRPLIVI</sequence>
<dbReference type="SUPFAM" id="SSF52833">
    <property type="entry name" value="Thioredoxin-like"/>
    <property type="match status" value="1"/>
</dbReference>
<dbReference type="GO" id="GO:0004364">
    <property type="term" value="F:glutathione transferase activity"/>
    <property type="evidence" value="ECO:0007669"/>
    <property type="project" value="UniProtKB-EC"/>
</dbReference>
<dbReference type="InterPro" id="IPR050213">
    <property type="entry name" value="GST_superfamily"/>
</dbReference>
<evidence type="ECO:0000256" key="5">
    <source>
        <dbReference type="ARBA" id="ARBA00022679"/>
    </source>
</evidence>
<accession>A0A504Y4F5</accession>
<dbReference type="PROSITE" id="PS50404">
    <property type="entry name" value="GST_NTER"/>
    <property type="match status" value="1"/>
</dbReference>
<name>A0A504Y4F5_FASGI</name>
<dbReference type="InterPro" id="IPR004045">
    <property type="entry name" value="Glutathione_S-Trfase_N"/>
</dbReference>
<dbReference type="Proteomes" id="UP000316759">
    <property type="component" value="Unassembled WGS sequence"/>
</dbReference>
<comment type="caution">
    <text evidence="8">The sequence shown here is derived from an EMBL/GenBank/DDBJ whole genome shotgun (WGS) entry which is preliminary data.</text>
</comment>
<dbReference type="GO" id="GO:0006749">
    <property type="term" value="P:glutathione metabolic process"/>
    <property type="evidence" value="ECO:0007669"/>
    <property type="project" value="TreeGrafter"/>
</dbReference>
<dbReference type="EC" id="2.5.1.18" evidence="4"/>
<comment type="subunit">
    <text evidence="3">Homodimer.</text>
</comment>
<dbReference type="SUPFAM" id="SSF47616">
    <property type="entry name" value="GST C-terminal domain-like"/>
    <property type="match status" value="1"/>
</dbReference>
<dbReference type="AlphaFoldDB" id="A0A504Y4F5"/>
<dbReference type="EMBL" id="SUNJ01014594">
    <property type="protein sequence ID" value="TPP56382.1"/>
    <property type="molecule type" value="Genomic_DNA"/>
</dbReference>
<proteinExistence type="predicted"/>
<dbReference type="Pfam" id="PF14497">
    <property type="entry name" value="GST_C_3"/>
    <property type="match status" value="1"/>
</dbReference>
<feature type="domain" description="GST N-terminal" evidence="7">
    <location>
        <begin position="24"/>
        <end position="106"/>
    </location>
</feature>
<dbReference type="InterPro" id="IPR036282">
    <property type="entry name" value="Glutathione-S-Trfase_C_sf"/>
</dbReference>
<dbReference type="Gene3D" id="3.40.30.10">
    <property type="entry name" value="Glutaredoxin"/>
    <property type="match status" value="1"/>
</dbReference>
<evidence type="ECO:0000313" key="9">
    <source>
        <dbReference type="Proteomes" id="UP000316759"/>
    </source>
</evidence>
<evidence type="ECO:0000256" key="2">
    <source>
        <dbReference type="ARBA" id="ARBA00003701"/>
    </source>
</evidence>
<evidence type="ECO:0000259" key="7">
    <source>
        <dbReference type="PROSITE" id="PS50404"/>
    </source>
</evidence>
<keyword evidence="9" id="KW-1185">Reference proteome</keyword>
<evidence type="ECO:0000256" key="3">
    <source>
        <dbReference type="ARBA" id="ARBA00011738"/>
    </source>
</evidence>
<evidence type="ECO:0000256" key="6">
    <source>
        <dbReference type="ARBA" id="ARBA00047960"/>
    </source>
</evidence>
<comment type="function">
    <text evidence="1">GST isoenzymes appear to play a central role in the parasite detoxification system. Other functions are also suspected including a role in increasing the solubility of haematin in the parasite gut.</text>
</comment>
<organism evidence="8 9">
    <name type="scientific">Fasciola gigantica</name>
    <name type="common">Giant liver fluke</name>
    <dbReference type="NCBI Taxonomy" id="46835"/>
    <lineage>
        <taxon>Eukaryota</taxon>
        <taxon>Metazoa</taxon>
        <taxon>Spiralia</taxon>
        <taxon>Lophotrochozoa</taxon>
        <taxon>Platyhelminthes</taxon>
        <taxon>Trematoda</taxon>
        <taxon>Digenea</taxon>
        <taxon>Plagiorchiida</taxon>
        <taxon>Echinostomata</taxon>
        <taxon>Echinostomatoidea</taxon>
        <taxon>Fasciolidae</taxon>
        <taxon>Fasciola</taxon>
    </lineage>
</organism>
<dbReference type="STRING" id="46835.A0A504Y4F5"/>
<dbReference type="PANTHER" id="PTHR11571:SF224">
    <property type="entry name" value="HEMATOPOIETIC PROSTAGLANDIN D SYNTHASE"/>
    <property type="match status" value="1"/>
</dbReference>
<reference evidence="8 9" key="1">
    <citation type="submission" date="2019-04" db="EMBL/GenBank/DDBJ databases">
        <title>Annotation for the trematode Fasciola gigantica.</title>
        <authorList>
            <person name="Choi Y.-J."/>
        </authorList>
    </citation>
    <scope>NUCLEOTIDE SEQUENCE [LARGE SCALE GENOMIC DNA]</scope>
    <source>
        <strain evidence="8">Uganda_cow_1</strain>
    </source>
</reference>
<dbReference type="Gene3D" id="1.20.1050.10">
    <property type="match status" value="1"/>
</dbReference>